<proteinExistence type="predicted"/>
<evidence type="ECO:0000313" key="1">
    <source>
        <dbReference type="EMBL" id="RDX63663.1"/>
    </source>
</evidence>
<sequence>MAKCVEFPVVTSPDHRVITHAPNNGYGTGNKHHLHDGVVNGDEVREQIQITRHKHHRIQVLSLARNP</sequence>
<feature type="non-terminal residue" evidence="1">
    <location>
        <position position="1"/>
    </location>
</feature>
<comment type="caution">
    <text evidence="1">The sequence shown here is derived from an EMBL/GenBank/DDBJ whole genome shotgun (WGS) entry which is preliminary data.</text>
</comment>
<evidence type="ECO:0000313" key="2">
    <source>
        <dbReference type="Proteomes" id="UP000257109"/>
    </source>
</evidence>
<protein>
    <submittedName>
        <fullName evidence="1">Uncharacterized protein</fullName>
    </submittedName>
</protein>
<dbReference type="EMBL" id="QJKJ01014773">
    <property type="protein sequence ID" value="RDX63663.1"/>
    <property type="molecule type" value="Genomic_DNA"/>
</dbReference>
<reference evidence="1" key="1">
    <citation type="submission" date="2018-05" db="EMBL/GenBank/DDBJ databases">
        <title>Draft genome of Mucuna pruriens seed.</title>
        <authorList>
            <person name="Nnadi N.E."/>
            <person name="Vos R."/>
            <person name="Hasami M.H."/>
            <person name="Devisetty U.K."/>
            <person name="Aguiy J.C."/>
        </authorList>
    </citation>
    <scope>NUCLEOTIDE SEQUENCE [LARGE SCALE GENOMIC DNA]</scope>
    <source>
        <strain evidence="1">JCA_2017</strain>
    </source>
</reference>
<accession>A0A371ECA2</accession>
<keyword evidence="2" id="KW-1185">Reference proteome</keyword>
<gene>
    <name evidence="1" type="ORF">CR513_57873</name>
</gene>
<name>A0A371ECA2_MUCPR</name>
<dbReference type="Proteomes" id="UP000257109">
    <property type="component" value="Unassembled WGS sequence"/>
</dbReference>
<dbReference type="AlphaFoldDB" id="A0A371ECA2"/>
<organism evidence="1 2">
    <name type="scientific">Mucuna pruriens</name>
    <name type="common">Velvet bean</name>
    <name type="synonym">Dolichos pruriens</name>
    <dbReference type="NCBI Taxonomy" id="157652"/>
    <lineage>
        <taxon>Eukaryota</taxon>
        <taxon>Viridiplantae</taxon>
        <taxon>Streptophyta</taxon>
        <taxon>Embryophyta</taxon>
        <taxon>Tracheophyta</taxon>
        <taxon>Spermatophyta</taxon>
        <taxon>Magnoliopsida</taxon>
        <taxon>eudicotyledons</taxon>
        <taxon>Gunneridae</taxon>
        <taxon>Pentapetalae</taxon>
        <taxon>rosids</taxon>
        <taxon>fabids</taxon>
        <taxon>Fabales</taxon>
        <taxon>Fabaceae</taxon>
        <taxon>Papilionoideae</taxon>
        <taxon>50 kb inversion clade</taxon>
        <taxon>NPAAA clade</taxon>
        <taxon>indigoferoid/millettioid clade</taxon>
        <taxon>Phaseoleae</taxon>
        <taxon>Mucuna</taxon>
    </lineage>
</organism>